<keyword evidence="2" id="KW-1185">Reference proteome</keyword>
<evidence type="ECO:0000313" key="2">
    <source>
        <dbReference type="Proteomes" id="UP001396334"/>
    </source>
</evidence>
<dbReference type="Pfam" id="PF05056">
    <property type="entry name" value="DUF674"/>
    <property type="match status" value="2"/>
</dbReference>
<reference evidence="1 2" key="1">
    <citation type="journal article" date="2024" name="G3 (Bethesda)">
        <title>Genome assembly of Hibiscus sabdariffa L. provides insights into metabolisms of medicinal natural products.</title>
        <authorList>
            <person name="Kim T."/>
        </authorList>
    </citation>
    <scope>NUCLEOTIDE SEQUENCE [LARGE SCALE GENOMIC DNA]</scope>
    <source>
        <strain evidence="1">TK-2024</strain>
        <tissue evidence="1">Old leaves</tissue>
    </source>
</reference>
<dbReference type="PANTHER" id="PTHR33103">
    <property type="entry name" value="OS01G0153900 PROTEIN"/>
    <property type="match status" value="1"/>
</dbReference>
<dbReference type="EMBL" id="JBBPBN010000168">
    <property type="protein sequence ID" value="KAK8974424.1"/>
    <property type="molecule type" value="Genomic_DNA"/>
</dbReference>
<dbReference type="Proteomes" id="UP001396334">
    <property type="component" value="Unassembled WGS sequence"/>
</dbReference>
<sequence>MASESPTLSIKLLIDQASNAVLLAEADSDFVNTLHRLLKLPLGNIARLADKHQSLQLGCLNNLYNSVNNLSLECFRTEECKRMLLCPRNVHASVFKDLKLNKDLTGPTGYYICSNRKCNEEQYDVTGGVSYKGKSMFFVTDDLRVMQGLPGDLIQFLVNMGFENVSRIEEKVVEFGSKVMTHLLIHSLFSKTTLTDVFLKKQGNSPTSPMLDDRLTFIAPVEKGSAEKDGKARLKMLLRKPDRKELYAEASENFVELLFSFLTIPLESVLELVLGLNEFNPTKNSQKDVLPPFYSCPNEFPNICSCDPPLSVYKIPLDPKSPKRSSENSSGYVEKNLLFVVSDDLVVKELSSVSSISLLKETGISLGDVEHKVISIGEVEAIALLGASLCTTSPLSALLNSFYKKPKQEVV</sequence>
<evidence type="ECO:0000313" key="1">
    <source>
        <dbReference type="EMBL" id="KAK8974424.1"/>
    </source>
</evidence>
<accession>A0ABR2NE23</accession>
<name>A0ABR2NE23_9ROSI</name>
<protein>
    <recommendedName>
        <fullName evidence="3">DUF674 family protein</fullName>
    </recommendedName>
</protein>
<organism evidence="1 2">
    <name type="scientific">Hibiscus sabdariffa</name>
    <name type="common">roselle</name>
    <dbReference type="NCBI Taxonomy" id="183260"/>
    <lineage>
        <taxon>Eukaryota</taxon>
        <taxon>Viridiplantae</taxon>
        <taxon>Streptophyta</taxon>
        <taxon>Embryophyta</taxon>
        <taxon>Tracheophyta</taxon>
        <taxon>Spermatophyta</taxon>
        <taxon>Magnoliopsida</taxon>
        <taxon>eudicotyledons</taxon>
        <taxon>Gunneridae</taxon>
        <taxon>Pentapetalae</taxon>
        <taxon>rosids</taxon>
        <taxon>malvids</taxon>
        <taxon>Malvales</taxon>
        <taxon>Malvaceae</taxon>
        <taxon>Malvoideae</taxon>
        <taxon>Hibiscus</taxon>
    </lineage>
</organism>
<dbReference type="PANTHER" id="PTHR33103:SF27">
    <property type="entry name" value="OS04G0594700 PROTEIN"/>
    <property type="match status" value="1"/>
</dbReference>
<comment type="caution">
    <text evidence="1">The sequence shown here is derived from an EMBL/GenBank/DDBJ whole genome shotgun (WGS) entry which is preliminary data.</text>
</comment>
<proteinExistence type="predicted"/>
<gene>
    <name evidence="1" type="ORF">V6N11_072759</name>
</gene>
<evidence type="ECO:0008006" key="3">
    <source>
        <dbReference type="Google" id="ProtNLM"/>
    </source>
</evidence>
<dbReference type="InterPro" id="IPR007750">
    <property type="entry name" value="DUF674"/>
</dbReference>